<comment type="similarity">
    <text evidence="1">Belongs to the disease resistance NB-LRR family.</text>
</comment>
<dbReference type="SUPFAM" id="SSF52058">
    <property type="entry name" value="L domain-like"/>
    <property type="match status" value="1"/>
</dbReference>
<dbReference type="PANTHER" id="PTHR33463">
    <property type="entry name" value="NB-ARC DOMAIN-CONTAINING PROTEIN-RELATED"/>
    <property type="match status" value="1"/>
</dbReference>
<evidence type="ECO:0000313" key="6">
    <source>
        <dbReference type="EMBL" id="KAH0857553.1"/>
    </source>
</evidence>
<feature type="domain" description="Disease resistance R13L4/SHOC-2-like LRR" evidence="5">
    <location>
        <begin position="324"/>
        <end position="519"/>
    </location>
</feature>
<name>A0ABQ7XNV0_BRANA</name>
<evidence type="ECO:0000256" key="2">
    <source>
        <dbReference type="ARBA" id="ARBA00022737"/>
    </source>
</evidence>
<comment type="caution">
    <text evidence="6">The sequence shown here is derived from an EMBL/GenBank/DDBJ whole genome shotgun (WGS) entry which is preliminary data.</text>
</comment>
<dbReference type="Proteomes" id="UP000824890">
    <property type="component" value="Unassembled WGS sequence"/>
</dbReference>
<proteinExistence type="inferred from homology"/>
<keyword evidence="7" id="KW-1185">Reference proteome</keyword>
<evidence type="ECO:0000313" key="7">
    <source>
        <dbReference type="Proteomes" id="UP000824890"/>
    </source>
</evidence>
<keyword evidence="2" id="KW-0677">Repeat</keyword>
<accession>A0ABQ7XNV0</accession>
<reference evidence="6 7" key="1">
    <citation type="submission" date="2021-05" db="EMBL/GenBank/DDBJ databases">
        <title>Genome Assembly of Synthetic Allotetraploid Brassica napus Reveals Homoeologous Exchanges between Subgenomes.</title>
        <authorList>
            <person name="Davis J.T."/>
        </authorList>
    </citation>
    <scope>NUCLEOTIDE SEQUENCE [LARGE SCALE GENOMIC DNA]</scope>
    <source>
        <strain evidence="7">cv. Da-Ae</strain>
        <tissue evidence="6">Seedling</tissue>
    </source>
</reference>
<evidence type="ECO:0008006" key="8">
    <source>
        <dbReference type="Google" id="ProtNLM"/>
    </source>
</evidence>
<dbReference type="EMBL" id="JAGKQM010000019">
    <property type="protein sequence ID" value="KAH0857553.1"/>
    <property type="molecule type" value="Genomic_DNA"/>
</dbReference>
<gene>
    <name evidence="6" type="ORF">HID58_085814</name>
</gene>
<dbReference type="InterPro" id="IPR050905">
    <property type="entry name" value="Plant_NBS-LRR"/>
</dbReference>
<dbReference type="InterPro" id="IPR027417">
    <property type="entry name" value="P-loop_NTPase"/>
</dbReference>
<dbReference type="Gene3D" id="3.80.10.10">
    <property type="entry name" value="Ribonuclease Inhibitor"/>
    <property type="match status" value="1"/>
</dbReference>
<feature type="domain" description="NB-ARC" evidence="4">
    <location>
        <begin position="82"/>
        <end position="219"/>
    </location>
</feature>
<dbReference type="Gene3D" id="3.40.50.300">
    <property type="entry name" value="P-loop containing nucleotide triphosphate hydrolases"/>
    <property type="match status" value="1"/>
</dbReference>
<sequence>MGNCGSFQISCDEVVNRVIGCLCPREEVQQRQKLKTVQVWLTRVERIEVKKLRSEGNFQEVTELTPTYVVVERPTQPTVGQKEMLKQAWNRLMEDGAGIMGLHGMGGIGKTTLFKKIHNRFAGTAEKFDILIWIVVSQGANISKLQEDIARKLHLCGEEWTNKNESDKAAEIHTVLKRQRFVLMLDDIWEKVDLEAIGVPEPTIENGCKVAFTTRYEKLRREPRIDGLARKVAEKCHGLPLALSIIGETMASKTMVQEWEDAIDVLTRNASEFSDMEDKNSSKDGRIDKEGLIEYWICEGFMGEYQDLRRAVNKGYGGTRNTTSTKKSKIGELSKCSELTTLLLQDNHYLKNLSGEVIQHMQKLVVLDLSSNLNISGLPDRISELNSLQYLDLSDTRVEQLPVGFQELIKLTHLNLASTYRLCSISGISKLSSLRSLKLFGSNVRGDVNLVKELQLLEHLQVLTIDVSSELGLQQILGDQRLMNCIYRLHIHDFQEKPFNLSLLVSMENLRELRVTSMHVSYTNCSGGEIDSSDLYHTQGGIYCDIQTRG</sequence>
<dbReference type="PANTHER" id="PTHR33463:SF220">
    <property type="entry name" value="NB-ARC DOMAIN-CONTAINING PROTEIN"/>
    <property type="match status" value="1"/>
</dbReference>
<evidence type="ECO:0000256" key="3">
    <source>
        <dbReference type="ARBA" id="ARBA00022821"/>
    </source>
</evidence>
<dbReference type="InterPro" id="IPR055414">
    <property type="entry name" value="LRR_R13L4/SHOC2-like"/>
</dbReference>
<evidence type="ECO:0000259" key="5">
    <source>
        <dbReference type="Pfam" id="PF23598"/>
    </source>
</evidence>
<evidence type="ECO:0000256" key="1">
    <source>
        <dbReference type="ARBA" id="ARBA00008894"/>
    </source>
</evidence>
<dbReference type="Pfam" id="PF00931">
    <property type="entry name" value="NB-ARC"/>
    <property type="match status" value="1"/>
</dbReference>
<dbReference type="Pfam" id="PF23598">
    <property type="entry name" value="LRR_14"/>
    <property type="match status" value="1"/>
</dbReference>
<dbReference type="InterPro" id="IPR002182">
    <property type="entry name" value="NB-ARC"/>
</dbReference>
<protein>
    <recommendedName>
        <fullName evidence="8">Disease resistance protein</fullName>
    </recommendedName>
</protein>
<keyword evidence="3" id="KW-0611">Plant defense</keyword>
<organism evidence="6 7">
    <name type="scientific">Brassica napus</name>
    <name type="common">Rape</name>
    <dbReference type="NCBI Taxonomy" id="3708"/>
    <lineage>
        <taxon>Eukaryota</taxon>
        <taxon>Viridiplantae</taxon>
        <taxon>Streptophyta</taxon>
        <taxon>Embryophyta</taxon>
        <taxon>Tracheophyta</taxon>
        <taxon>Spermatophyta</taxon>
        <taxon>Magnoliopsida</taxon>
        <taxon>eudicotyledons</taxon>
        <taxon>Gunneridae</taxon>
        <taxon>Pentapetalae</taxon>
        <taxon>rosids</taxon>
        <taxon>malvids</taxon>
        <taxon>Brassicales</taxon>
        <taxon>Brassicaceae</taxon>
        <taxon>Brassiceae</taxon>
        <taxon>Brassica</taxon>
    </lineage>
</organism>
<dbReference type="InterPro" id="IPR032675">
    <property type="entry name" value="LRR_dom_sf"/>
</dbReference>
<dbReference type="SUPFAM" id="SSF52540">
    <property type="entry name" value="P-loop containing nucleoside triphosphate hydrolases"/>
    <property type="match status" value="1"/>
</dbReference>
<dbReference type="PRINTS" id="PR00364">
    <property type="entry name" value="DISEASERSIST"/>
</dbReference>
<evidence type="ECO:0000259" key="4">
    <source>
        <dbReference type="Pfam" id="PF00931"/>
    </source>
</evidence>